<dbReference type="Proteomes" id="UP000663844">
    <property type="component" value="Unassembled WGS sequence"/>
</dbReference>
<feature type="domain" description="NR LBD" evidence="10">
    <location>
        <begin position="250"/>
        <end position="509"/>
    </location>
</feature>
<protein>
    <submittedName>
        <fullName evidence="11">Uncharacterized protein</fullName>
    </submittedName>
</protein>
<evidence type="ECO:0000313" key="11">
    <source>
        <dbReference type="EMBL" id="CAF1203115.1"/>
    </source>
</evidence>
<dbReference type="PROSITE" id="PS00031">
    <property type="entry name" value="NUCLEAR_REC_DBD_1"/>
    <property type="match status" value="1"/>
</dbReference>
<feature type="domain" description="Nuclear receptor" evidence="9">
    <location>
        <begin position="77"/>
        <end position="153"/>
    </location>
</feature>
<dbReference type="GO" id="GO:0000122">
    <property type="term" value="P:negative regulation of transcription by RNA polymerase II"/>
    <property type="evidence" value="ECO:0007669"/>
    <property type="project" value="TreeGrafter"/>
</dbReference>
<dbReference type="Proteomes" id="UP000663845">
    <property type="component" value="Unassembled WGS sequence"/>
</dbReference>
<evidence type="ECO:0000256" key="2">
    <source>
        <dbReference type="ARBA" id="ARBA00022771"/>
    </source>
</evidence>
<dbReference type="PROSITE" id="PS51843">
    <property type="entry name" value="NR_LBD"/>
    <property type="match status" value="1"/>
</dbReference>
<keyword evidence="5" id="KW-0238">DNA-binding</keyword>
<name>A0A814WJD7_9BILA</name>
<dbReference type="GO" id="GO:0008270">
    <property type="term" value="F:zinc ion binding"/>
    <property type="evidence" value="ECO:0007669"/>
    <property type="project" value="UniProtKB-KW"/>
</dbReference>
<evidence type="ECO:0000256" key="4">
    <source>
        <dbReference type="ARBA" id="ARBA00023015"/>
    </source>
</evidence>
<evidence type="ECO:0000259" key="10">
    <source>
        <dbReference type="PROSITE" id="PS51843"/>
    </source>
</evidence>
<accession>A0A814WJD7</accession>
<dbReference type="InterPro" id="IPR013088">
    <property type="entry name" value="Znf_NHR/GATA"/>
</dbReference>
<keyword evidence="8" id="KW-0539">Nucleus</keyword>
<keyword evidence="7" id="KW-0675">Receptor</keyword>
<keyword evidence="4" id="KW-0805">Transcription regulation</keyword>
<dbReference type="SMART" id="SM00399">
    <property type="entry name" value="ZnF_C4"/>
    <property type="match status" value="1"/>
</dbReference>
<dbReference type="GO" id="GO:0004879">
    <property type="term" value="F:nuclear receptor activity"/>
    <property type="evidence" value="ECO:0007669"/>
    <property type="project" value="TreeGrafter"/>
</dbReference>
<keyword evidence="1" id="KW-0479">Metal-binding</keyword>
<evidence type="ECO:0000313" key="13">
    <source>
        <dbReference type="Proteomes" id="UP000663845"/>
    </source>
</evidence>
<dbReference type="PANTHER" id="PTHR24082">
    <property type="entry name" value="NUCLEAR HORMONE RECEPTOR"/>
    <property type="match status" value="1"/>
</dbReference>
<dbReference type="EMBL" id="CAJOAZ010000105">
    <property type="protein sequence ID" value="CAF3532980.1"/>
    <property type="molecule type" value="Genomic_DNA"/>
</dbReference>
<keyword evidence="2" id="KW-0863">Zinc-finger</keyword>
<dbReference type="GO" id="GO:0045944">
    <property type="term" value="P:positive regulation of transcription by RNA polymerase II"/>
    <property type="evidence" value="ECO:0007669"/>
    <property type="project" value="TreeGrafter"/>
</dbReference>
<dbReference type="InterPro" id="IPR035500">
    <property type="entry name" value="NHR-like_dom_sf"/>
</dbReference>
<reference evidence="11" key="1">
    <citation type="submission" date="2021-02" db="EMBL/GenBank/DDBJ databases">
        <authorList>
            <person name="Nowell W R."/>
        </authorList>
    </citation>
    <scope>NUCLEOTIDE SEQUENCE</scope>
</reference>
<dbReference type="GO" id="GO:0000978">
    <property type="term" value="F:RNA polymerase II cis-regulatory region sequence-specific DNA binding"/>
    <property type="evidence" value="ECO:0007669"/>
    <property type="project" value="TreeGrafter"/>
</dbReference>
<evidence type="ECO:0000256" key="5">
    <source>
        <dbReference type="ARBA" id="ARBA00023125"/>
    </source>
</evidence>
<evidence type="ECO:0000256" key="1">
    <source>
        <dbReference type="ARBA" id="ARBA00022723"/>
    </source>
</evidence>
<keyword evidence="3" id="KW-0862">Zinc</keyword>
<evidence type="ECO:0000256" key="8">
    <source>
        <dbReference type="ARBA" id="ARBA00023242"/>
    </source>
</evidence>
<dbReference type="GO" id="GO:0030154">
    <property type="term" value="P:cell differentiation"/>
    <property type="evidence" value="ECO:0007669"/>
    <property type="project" value="TreeGrafter"/>
</dbReference>
<dbReference type="SUPFAM" id="SSF48508">
    <property type="entry name" value="Nuclear receptor ligand-binding domain"/>
    <property type="match status" value="1"/>
</dbReference>
<dbReference type="EMBL" id="CAJNOG010000369">
    <property type="protein sequence ID" value="CAF1203115.1"/>
    <property type="molecule type" value="Genomic_DNA"/>
</dbReference>
<evidence type="ECO:0000256" key="6">
    <source>
        <dbReference type="ARBA" id="ARBA00023163"/>
    </source>
</evidence>
<evidence type="ECO:0000313" key="12">
    <source>
        <dbReference type="EMBL" id="CAF3532980.1"/>
    </source>
</evidence>
<dbReference type="PROSITE" id="PS51030">
    <property type="entry name" value="NUCLEAR_REC_DBD_2"/>
    <property type="match status" value="1"/>
</dbReference>
<dbReference type="InterPro" id="IPR000536">
    <property type="entry name" value="Nucl_hrmn_rcpt_lig-bd"/>
</dbReference>
<gene>
    <name evidence="11" type="ORF">JYZ213_LOCUS27026</name>
    <name evidence="12" type="ORF">OXD698_LOCUS3039</name>
</gene>
<dbReference type="PRINTS" id="PR00047">
    <property type="entry name" value="STROIDFINGER"/>
</dbReference>
<dbReference type="AlphaFoldDB" id="A0A814WJD7"/>
<dbReference type="Gene3D" id="3.30.50.10">
    <property type="entry name" value="Erythroid Transcription Factor GATA-1, subunit A"/>
    <property type="match status" value="1"/>
</dbReference>
<keyword evidence="6" id="KW-0804">Transcription</keyword>
<dbReference type="PANTHER" id="PTHR24082:SF283">
    <property type="entry name" value="NUCLEAR HORMONE RECEPTOR HR96"/>
    <property type="match status" value="1"/>
</dbReference>
<evidence type="ECO:0000256" key="3">
    <source>
        <dbReference type="ARBA" id="ARBA00022833"/>
    </source>
</evidence>
<organism evidence="11 13">
    <name type="scientific">Adineta steineri</name>
    <dbReference type="NCBI Taxonomy" id="433720"/>
    <lineage>
        <taxon>Eukaryota</taxon>
        <taxon>Metazoa</taxon>
        <taxon>Spiralia</taxon>
        <taxon>Gnathifera</taxon>
        <taxon>Rotifera</taxon>
        <taxon>Eurotatoria</taxon>
        <taxon>Bdelloidea</taxon>
        <taxon>Adinetida</taxon>
        <taxon>Adinetidae</taxon>
        <taxon>Adineta</taxon>
    </lineage>
</organism>
<evidence type="ECO:0000256" key="7">
    <source>
        <dbReference type="ARBA" id="ARBA00023170"/>
    </source>
</evidence>
<dbReference type="Gene3D" id="1.10.565.10">
    <property type="entry name" value="Retinoid X Receptor"/>
    <property type="match status" value="1"/>
</dbReference>
<proteinExistence type="predicted"/>
<dbReference type="Pfam" id="PF00105">
    <property type="entry name" value="zf-C4"/>
    <property type="match status" value="1"/>
</dbReference>
<evidence type="ECO:0000259" key="9">
    <source>
        <dbReference type="PROSITE" id="PS51030"/>
    </source>
</evidence>
<sequence>MTSEMSSASNSKKRRIMIITADESIIEQIQANCNGSLLKSIILDSDGDNVEFSHSNINNTQSSDIQPTNSKKQKTGLLTCVVCGSPANGYNFDAISCESCKAFFRRNALKDPKTFECRRSSDCDVTLESRRRCAGCRLQKCLKNGMTRDRLLTSEQKAIKLRQIEENRNSTLKINSNNDKLSVKIDPEIIEEKPQKLFSKTDQEIVEEKLQKLSSKIDQEIKEEKPQLLKTVDCAHVPTLENTNLLFIKDVNDLLRNESSLEPRTPLSPEDLQRVETIKLSYEQRIEFAARDGLPWDPSVYATTVLEQVNSRSVSALRLISFFKQVPEFNEINVQDRITLIKYNLMPLTMLNYTLSYNTETATIREAEVDAPWDTSILSRAHGDDIYERCKKIFDSFALITQNDQRIMQLALIILILTKGFSSNSASSEPILNDGIAVYRAQNFYTELLWKYLEATCGYAEGIRIFNKLVMHFMSWQTLHGYMASNLFNVLTPVQVNELLPIMKSLIHIPLKK</sequence>
<dbReference type="InterPro" id="IPR050234">
    <property type="entry name" value="Nuclear_hormone_rcpt_NR1"/>
</dbReference>
<dbReference type="SUPFAM" id="SSF57716">
    <property type="entry name" value="Glucocorticoid receptor-like (DNA-binding domain)"/>
    <property type="match status" value="1"/>
</dbReference>
<dbReference type="InterPro" id="IPR001628">
    <property type="entry name" value="Znf_hrmn_rcpt"/>
</dbReference>
<comment type="caution">
    <text evidence="11">The sequence shown here is derived from an EMBL/GenBank/DDBJ whole genome shotgun (WGS) entry which is preliminary data.</text>
</comment>